<dbReference type="Gene3D" id="3.10.580.10">
    <property type="entry name" value="CBS-domain"/>
    <property type="match status" value="1"/>
</dbReference>
<evidence type="ECO:0000259" key="3">
    <source>
        <dbReference type="PROSITE" id="PS51371"/>
    </source>
</evidence>
<dbReference type="Pfam" id="PF00571">
    <property type="entry name" value="CBS"/>
    <property type="match status" value="2"/>
</dbReference>
<accession>A0A919BAW6</accession>
<comment type="caution">
    <text evidence="4">The sequence shown here is derived from an EMBL/GenBank/DDBJ whole genome shotgun (WGS) entry which is preliminary data.</text>
</comment>
<dbReference type="InterPro" id="IPR000644">
    <property type="entry name" value="CBS_dom"/>
</dbReference>
<dbReference type="InterPro" id="IPR046342">
    <property type="entry name" value="CBS_dom_sf"/>
</dbReference>
<sequence>MNQPISDIMQKNVIVAHIEDTIQEIEQFLAQNHLSFLPIIDDQGKCFGVISDYDLLKFHKDMGNSQVEHAWEICSHAIIEVTANTPIFSAAELLVSKKIHHLVITEQDKVEGVVSATDLLRYFMDIKPLTNK</sequence>
<evidence type="ECO:0000313" key="4">
    <source>
        <dbReference type="EMBL" id="GHF79709.1"/>
    </source>
</evidence>
<dbReference type="PANTHER" id="PTHR43080">
    <property type="entry name" value="CBS DOMAIN-CONTAINING PROTEIN CBSX3, MITOCHONDRIAL"/>
    <property type="match status" value="1"/>
</dbReference>
<feature type="domain" description="CBS" evidence="3">
    <location>
        <begin position="74"/>
        <end position="129"/>
    </location>
</feature>
<feature type="domain" description="CBS" evidence="3">
    <location>
        <begin position="9"/>
        <end position="67"/>
    </location>
</feature>
<dbReference type="PANTHER" id="PTHR43080:SF29">
    <property type="entry name" value="OS02G0818000 PROTEIN"/>
    <property type="match status" value="1"/>
</dbReference>
<dbReference type="AlphaFoldDB" id="A0A919BAW6"/>
<keyword evidence="5" id="KW-1185">Reference proteome</keyword>
<name>A0A919BAW6_9GAMM</name>
<dbReference type="RefSeq" id="WP_189767001.1">
    <property type="nucleotide sequence ID" value="NZ_BNCK01000001.1"/>
</dbReference>
<dbReference type="SUPFAM" id="SSF54631">
    <property type="entry name" value="CBS-domain pair"/>
    <property type="match status" value="1"/>
</dbReference>
<reference evidence="4" key="2">
    <citation type="submission" date="2020-09" db="EMBL/GenBank/DDBJ databases">
        <authorList>
            <person name="Sun Q."/>
            <person name="Kim S."/>
        </authorList>
    </citation>
    <scope>NUCLEOTIDE SEQUENCE</scope>
    <source>
        <strain evidence="4">KCTC 42731</strain>
    </source>
</reference>
<dbReference type="EMBL" id="BNCK01000001">
    <property type="protein sequence ID" value="GHF79709.1"/>
    <property type="molecule type" value="Genomic_DNA"/>
</dbReference>
<evidence type="ECO:0000256" key="2">
    <source>
        <dbReference type="PROSITE-ProRule" id="PRU00703"/>
    </source>
</evidence>
<organism evidence="4 5">
    <name type="scientific">Thalassotalea marina</name>
    <dbReference type="NCBI Taxonomy" id="1673741"/>
    <lineage>
        <taxon>Bacteria</taxon>
        <taxon>Pseudomonadati</taxon>
        <taxon>Pseudomonadota</taxon>
        <taxon>Gammaproteobacteria</taxon>
        <taxon>Alteromonadales</taxon>
        <taxon>Colwelliaceae</taxon>
        <taxon>Thalassotalea</taxon>
    </lineage>
</organism>
<keyword evidence="1 2" id="KW-0129">CBS domain</keyword>
<dbReference type="Proteomes" id="UP000623842">
    <property type="component" value="Unassembled WGS sequence"/>
</dbReference>
<reference evidence="4" key="1">
    <citation type="journal article" date="2014" name="Int. J. Syst. Evol. Microbiol.">
        <title>Complete genome sequence of Corynebacterium casei LMG S-19264T (=DSM 44701T), isolated from a smear-ripened cheese.</title>
        <authorList>
            <consortium name="US DOE Joint Genome Institute (JGI-PGF)"/>
            <person name="Walter F."/>
            <person name="Albersmeier A."/>
            <person name="Kalinowski J."/>
            <person name="Ruckert C."/>
        </authorList>
    </citation>
    <scope>NUCLEOTIDE SEQUENCE</scope>
    <source>
        <strain evidence="4">KCTC 42731</strain>
    </source>
</reference>
<proteinExistence type="predicted"/>
<dbReference type="SMART" id="SM00116">
    <property type="entry name" value="CBS"/>
    <property type="match status" value="2"/>
</dbReference>
<gene>
    <name evidence="4" type="ORF">GCM10017161_03620</name>
</gene>
<dbReference type="PROSITE" id="PS51371">
    <property type="entry name" value="CBS"/>
    <property type="match status" value="2"/>
</dbReference>
<dbReference type="InterPro" id="IPR051257">
    <property type="entry name" value="Diverse_CBS-Domain"/>
</dbReference>
<evidence type="ECO:0000256" key="1">
    <source>
        <dbReference type="ARBA" id="ARBA00023122"/>
    </source>
</evidence>
<evidence type="ECO:0000313" key="5">
    <source>
        <dbReference type="Proteomes" id="UP000623842"/>
    </source>
</evidence>
<protein>
    <submittedName>
        <fullName evidence="4">CBS domain-containing protein</fullName>
    </submittedName>
</protein>